<organism evidence="7 8">
    <name type="scientific">Brachionus calyciflorus</name>
    <dbReference type="NCBI Taxonomy" id="104777"/>
    <lineage>
        <taxon>Eukaryota</taxon>
        <taxon>Metazoa</taxon>
        <taxon>Spiralia</taxon>
        <taxon>Gnathifera</taxon>
        <taxon>Rotifera</taxon>
        <taxon>Eurotatoria</taxon>
        <taxon>Monogononta</taxon>
        <taxon>Pseudotrocha</taxon>
        <taxon>Ploima</taxon>
        <taxon>Brachionidae</taxon>
        <taxon>Brachionus</taxon>
    </lineage>
</organism>
<dbReference type="GO" id="GO:0003677">
    <property type="term" value="F:DNA binding"/>
    <property type="evidence" value="ECO:0007669"/>
    <property type="project" value="UniProtKB-KW"/>
</dbReference>
<reference evidence="7" key="1">
    <citation type="submission" date="2021-02" db="EMBL/GenBank/DDBJ databases">
        <authorList>
            <person name="Nowell W R."/>
        </authorList>
    </citation>
    <scope>NUCLEOTIDE SEQUENCE</scope>
    <source>
        <strain evidence="7">Ploen Becks lab</strain>
    </source>
</reference>
<dbReference type="PANTHER" id="PTHR23399">
    <property type="entry name" value="DEOXYNUCLEOTIDYLTRANSFERASE TERMINAL-INTERACTING PROTEIN 1"/>
    <property type="match status" value="1"/>
</dbReference>
<evidence type="ECO:0000259" key="6">
    <source>
        <dbReference type="Pfam" id="PF21229"/>
    </source>
</evidence>
<dbReference type="InterPro" id="IPR049121">
    <property type="entry name" value="TdIF1_C"/>
</dbReference>
<evidence type="ECO:0000256" key="4">
    <source>
        <dbReference type="SAM" id="MobiDB-lite"/>
    </source>
</evidence>
<dbReference type="Pfam" id="PF18192">
    <property type="entry name" value="DNTTIP1_dimer"/>
    <property type="match status" value="1"/>
</dbReference>
<dbReference type="OrthoDB" id="5860246at2759"/>
<dbReference type="GO" id="GO:0005634">
    <property type="term" value="C:nucleus"/>
    <property type="evidence" value="ECO:0007669"/>
    <property type="project" value="UniProtKB-SubCell"/>
</dbReference>
<dbReference type="GO" id="GO:0031491">
    <property type="term" value="F:nucleosome binding"/>
    <property type="evidence" value="ECO:0007669"/>
    <property type="project" value="TreeGrafter"/>
</dbReference>
<dbReference type="InterPro" id="IPR041384">
    <property type="entry name" value="DNTTIP1_dimer"/>
</dbReference>
<proteinExistence type="predicted"/>
<feature type="domain" description="TdIF1 C-terminal" evidence="6">
    <location>
        <begin position="583"/>
        <end position="636"/>
    </location>
</feature>
<keyword evidence="2" id="KW-0238">DNA-binding</keyword>
<feature type="region of interest" description="Disordered" evidence="4">
    <location>
        <begin position="508"/>
        <end position="537"/>
    </location>
</feature>
<dbReference type="InterPro" id="IPR026064">
    <property type="entry name" value="TdIF1"/>
</dbReference>
<dbReference type="EMBL" id="CAJNOC010001015">
    <property type="protein sequence ID" value="CAF0826658.1"/>
    <property type="molecule type" value="Genomic_DNA"/>
</dbReference>
<evidence type="ECO:0000256" key="3">
    <source>
        <dbReference type="ARBA" id="ARBA00023242"/>
    </source>
</evidence>
<dbReference type="AlphaFoldDB" id="A0A813UER3"/>
<evidence type="ECO:0000313" key="8">
    <source>
        <dbReference type="Proteomes" id="UP000663879"/>
    </source>
</evidence>
<evidence type="ECO:0000256" key="2">
    <source>
        <dbReference type="ARBA" id="ARBA00023125"/>
    </source>
</evidence>
<dbReference type="Pfam" id="PF21229">
    <property type="entry name" value="TdIF1_2nd"/>
    <property type="match status" value="1"/>
</dbReference>
<keyword evidence="8" id="KW-1185">Reference proteome</keyword>
<accession>A0A813UER3</accession>
<keyword evidence="3" id="KW-0539">Nucleus</keyword>
<comment type="subcellular location">
    <subcellularLocation>
        <location evidence="1">Nucleus</location>
    </subcellularLocation>
</comment>
<gene>
    <name evidence="7" type="ORF">OXX778_LOCUS7753</name>
</gene>
<protein>
    <submittedName>
        <fullName evidence="7">Uncharacterized protein</fullName>
    </submittedName>
</protein>
<feature type="compositionally biased region" description="Low complexity" evidence="4">
    <location>
        <begin position="172"/>
        <end position="186"/>
    </location>
</feature>
<comment type="caution">
    <text evidence="7">The sequence shown here is derived from an EMBL/GenBank/DDBJ whole genome shotgun (WGS) entry which is preliminary data.</text>
</comment>
<sequence>MPQFNNINYNNPIQLQSNNNINNKNFNSNGMYCRDTTKANNLNLGNSNNFFSYTNTNNYNFKSNNNNSPAAVLTPGRKSASPTFFHNNDSLYNKQINNYGSYLNSFPKHLNVNHYSNGYNYGNVNNELNSIYCTNQHESNLKIPTTPTRSKSLSPSLRCVIPPPRLRHKQQNKNTDNIQNTSNNNINTNNLLDDKLKNILNNENIYFEPIANLKLKGESCTNLKNNTQLNSNITTTNNNKITKEQTDNNVNFKNSKKFKSNLDNTKPSSKLNEFDYNNNIKSINEIKKPIPILPISNNDKKNDLSNKMCLNLNKIILNKNNDLKESTQNDTNDLDNLKIIEQKDVLAQNEIKIQKFKLPMNVRMINLNNFPPNSAPNSKRQFSASMQRIKSENIHSSDKCFNILKQSIQFIFNEEVKQVYDKFKQNFIDPAIKNYNKNKSDSQITQNDLLFFIVNLLDEAKNNILGEDCDQLKKTPTSSTSSSFSNDSLKRKLDNESLEDLTGSEISLDSAKKKSRKSPNSIQDKNESKANDKVVKKESKFDSNTKFVLGKNVNDVYCQVQQYIYEINSEDSTSSSNQNDSKNIYSKFPNLFRYEADQHDRQWLCENNIIKRKNLKCYLLLFDDINELFMSNFKINSSQETPGINDEAKNTLLDERDEILKQLKAFTLPDFLLNKLKKNYFTKKSKFI</sequence>
<evidence type="ECO:0000256" key="1">
    <source>
        <dbReference type="ARBA" id="ARBA00004123"/>
    </source>
</evidence>
<dbReference type="Proteomes" id="UP000663879">
    <property type="component" value="Unassembled WGS sequence"/>
</dbReference>
<feature type="domain" description="DNTTIP1 dimerisation" evidence="5">
    <location>
        <begin position="401"/>
        <end position="462"/>
    </location>
</feature>
<dbReference type="PANTHER" id="PTHR23399:SF2">
    <property type="entry name" value="DEOXYNUCLEOTIDYLTRANSFERASE TERMINAL-INTERACTING PROTEIN 1"/>
    <property type="match status" value="1"/>
</dbReference>
<feature type="region of interest" description="Disordered" evidence="4">
    <location>
        <begin position="167"/>
        <end position="186"/>
    </location>
</feature>
<feature type="compositionally biased region" description="Basic and acidic residues" evidence="4">
    <location>
        <begin position="524"/>
        <end position="537"/>
    </location>
</feature>
<name>A0A813UER3_9BILA</name>
<evidence type="ECO:0000313" key="7">
    <source>
        <dbReference type="EMBL" id="CAF0826658.1"/>
    </source>
</evidence>
<evidence type="ECO:0000259" key="5">
    <source>
        <dbReference type="Pfam" id="PF18192"/>
    </source>
</evidence>